<evidence type="ECO:0000256" key="9">
    <source>
        <dbReference type="PIRSR" id="PIRSR000350-3"/>
    </source>
</evidence>
<feature type="binding site" evidence="9">
    <location>
        <position position="54"/>
    </location>
    <ligand>
        <name>FAD</name>
        <dbReference type="ChEBI" id="CHEBI:57692"/>
    </ligand>
</feature>
<keyword evidence="4 11" id="KW-0560">Oxidoreductase</keyword>
<dbReference type="AlphaFoldDB" id="A0A1D8KBF4"/>
<feature type="binding site" evidence="9">
    <location>
        <begin position="186"/>
        <end position="193"/>
    </location>
    <ligand>
        <name>NAD(+)</name>
        <dbReference type="ChEBI" id="CHEBI:57540"/>
    </ligand>
</feature>
<feature type="binding site" evidence="9">
    <location>
        <position position="209"/>
    </location>
    <ligand>
        <name>NAD(+)</name>
        <dbReference type="ChEBI" id="CHEBI:57540"/>
    </ligand>
</feature>
<dbReference type="Proteomes" id="UP000095342">
    <property type="component" value="Chromosome"/>
</dbReference>
<organism evidence="14 15">
    <name type="scientific">Acidihalobacter aeolianus</name>
    <dbReference type="NCBI Taxonomy" id="2792603"/>
    <lineage>
        <taxon>Bacteria</taxon>
        <taxon>Pseudomonadati</taxon>
        <taxon>Pseudomonadota</taxon>
        <taxon>Gammaproteobacteria</taxon>
        <taxon>Chromatiales</taxon>
        <taxon>Ectothiorhodospiraceae</taxon>
        <taxon>Acidihalobacter</taxon>
    </lineage>
</organism>
<evidence type="ECO:0000259" key="13">
    <source>
        <dbReference type="Pfam" id="PF07992"/>
    </source>
</evidence>
<feature type="binding site" evidence="9">
    <location>
        <position position="276"/>
    </location>
    <ligand>
        <name>NAD(+)</name>
        <dbReference type="ChEBI" id="CHEBI:57540"/>
    </ligand>
</feature>
<dbReference type="InterPro" id="IPR004099">
    <property type="entry name" value="Pyr_nucl-diS_OxRdtase_dimer"/>
</dbReference>
<evidence type="ECO:0000256" key="11">
    <source>
        <dbReference type="RuleBase" id="RU003691"/>
    </source>
</evidence>
<reference evidence="14 15" key="1">
    <citation type="submission" date="2016-09" db="EMBL/GenBank/DDBJ databases">
        <title>Acidihalobacter prosperus V6 (DSM14174).</title>
        <authorList>
            <person name="Khaleque H.N."/>
            <person name="Ramsay J.P."/>
            <person name="Murphy R.J.T."/>
            <person name="Kaksonen A.H."/>
            <person name="Boxall N.J."/>
            <person name="Watkin E.L.J."/>
        </authorList>
    </citation>
    <scope>NUCLEOTIDE SEQUENCE [LARGE SCALE GENOMIC DNA]</scope>
    <source>
        <strain evidence="14 15">V6</strain>
    </source>
</reference>
<dbReference type="PRINTS" id="PR00411">
    <property type="entry name" value="PNDRDTASEI"/>
</dbReference>
<evidence type="ECO:0000256" key="8">
    <source>
        <dbReference type="PIRSR" id="PIRSR000350-2"/>
    </source>
</evidence>
<feature type="domain" description="Pyridine nucleotide-disulphide oxidoreductase dimerisation" evidence="12">
    <location>
        <begin position="353"/>
        <end position="457"/>
    </location>
</feature>
<evidence type="ECO:0000256" key="1">
    <source>
        <dbReference type="ARBA" id="ARBA00007532"/>
    </source>
</evidence>
<feature type="disulfide bond" description="Redox-active" evidence="10">
    <location>
        <begin position="45"/>
        <end position="50"/>
    </location>
</feature>
<dbReference type="InterPro" id="IPR016156">
    <property type="entry name" value="FAD/NAD-linked_Rdtase_dimer_sf"/>
</dbReference>
<comment type="cofactor">
    <cofactor evidence="9">
        <name>FAD</name>
        <dbReference type="ChEBI" id="CHEBI:57692"/>
    </cofactor>
    <text evidence="9">Binds 1 FAD per subunit.</text>
</comment>
<dbReference type="KEGG" id="aaeo:BJI67_15560"/>
<evidence type="ECO:0000256" key="2">
    <source>
        <dbReference type="ARBA" id="ARBA00022630"/>
    </source>
</evidence>
<evidence type="ECO:0000256" key="4">
    <source>
        <dbReference type="ARBA" id="ARBA00023002"/>
    </source>
</evidence>
<dbReference type="PIRSF" id="PIRSF000350">
    <property type="entry name" value="Mercury_reductase_MerA"/>
    <property type="match status" value="1"/>
</dbReference>
<evidence type="ECO:0000256" key="3">
    <source>
        <dbReference type="ARBA" id="ARBA00022827"/>
    </source>
</evidence>
<evidence type="ECO:0000313" key="14">
    <source>
        <dbReference type="EMBL" id="AOV18290.1"/>
    </source>
</evidence>
<feature type="binding site" evidence="9">
    <location>
        <begin position="322"/>
        <end position="325"/>
    </location>
    <ligand>
        <name>FAD</name>
        <dbReference type="ChEBI" id="CHEBI:57692"/>
    </ligand>
</feature>
<dbReference type="Gene3D" id="3.50.50.60">
    <property type="entry name" value="FAD/NAD(P)-binding domain"/>
    <property type="match status" value="2"/>
</dbReference>
<dbReference type="Pfam" id="PF07992">
    <property type="entry name" value="Pyr_redox_2"/>
    <property type="match status" value="1"/>
</dbReference>
<evidence type="ECO:0000256" key="6">
    <source>
        <dbReference type="ARBA" id="ARBA00023157"/>
    </source>
</evidence>
<evidence type="ECO:0000313" key="15">
    <source>
        <dbReference type="Proteomes" id="UP000095342"/>
    </source>
</evidence>
<feature type="binding site" evidence="9">
    <location>
        <position position="316"/>
    </location>
    <ligand>
        <name>FAD</name>
        <dbReference type="ChEBI" id="CHEBI:57692"/>
    </ligand>
</feature>
<dbReference type="InterPro" id="IPR012999">
    <property type="entry name" value="Pyr_OxRdtase_I_AS"/>
</dbReference>
<keyword evidence="9" id="KW-0547">Nucleotide-binding</keyword>
<dbReference type="GO" id="GO:0050660">
    <property type="term" value="F:flavin adenine dinucleotide binding"/>
    <property type="evidence" value="ECO:0007669"/>
    <property type="project" value="TreeGrafter"/>
</dbReference>
<keyword evidence="5 9" id="KW-0520">NAD</keyword>
<dbReference type="RefSeq" id="WP_070073819.1">
    <property type="nucleotide sequence ID" value="NZ_CP017448.1"/>
</dbReference>
<dbReference type="Pfam" id="PF02852">
    <property type="entry name" value="Pyr_redox_dim"/>
    <property type="match status" value="1"/>
</dbReference>
<dbReference type="Gene3D" id="3.30.390.30">
    <property type="match status" value="1"/>
</dbReference>
<evidence type="ECO:0008006" key="16">
    <source>
        <dbReference type="Google" id="ProtNLM"/>
    </source>
</evidence>
<dbReference type="InterPro" id="IPR001100">
    <property type="entry name" value="Pyr_nuc-diS_OxRdtase"/>
</dbReference>
<accession>A0A1D8KBF4</accession>
<feature type="domain" description="FAD/NAD(P)-binding" evidence="13">
    <location>
        <begin position="7"/>
        <end position="331"/>
    </location>
</feature>
<keyword evidence="6" id="KW-1015">Disulfide bond</keyword>
<feature type="active site" description="Proton acceptor" evidence="8">
    <location>
        <position position="449"/>
    </location>
</feature>
<evidence type="ECO:0000259" key="12">
    <source>
        <dbReference type="Pfam" id="PF02852"/>
    </source>
</evidence>
<dbReference type="GO" id="GO:0004148">
    <property type="term" value="F:dihydrolipoyl dehydrogenase (NADH) activity"/>
    <property type="evidence" value="ECO:0007669"/>
    <property type="project" value="TreeGrafter"/>
</dbReference>
<comment type="similarity">
    <text evidence="1 11">Belongs to the class-I pyridine nucleotide-disulfide oxidoreductase family.</text>
</comment>
<name>A0A1D8KBF4_9GAMM</name>
<protein>
    <recommendedName>
        <fullName evidence="16">Dihydrolipoyl dehydrogenase</fullName>
    </recommendedName>
</protein>
<dbReference type="SUPFAM" id="SSF55424">
    <property type="entry name" value="FAD/NAD-linked reductases, dimerisation (C-terminal) domain"/>
    <property type="match status" value="1"/>
</dbReference>
<keyword evidence="2 11" id="KW-0285">Flavoprotein</keyword>
<dbReference type="EMBL" id="CP017448">
    <property type="protein sequence ID" value="AOV18290.1"/>
    <property type="molecule type" value="Genomic_DNA"/>
</dbReference>
<evidence type="ECO:0000256" key="5">
    <source>
        <dbReference type="ARBA" id="ARBA00023027"/>
    </source>
</evidence>
<gene>
    <name evidence="14" type="ORF">BJI67_15560</name>
</gene>
<dbReference type="GO" id="GO:0006103">
    <property type="term" value="P:2-oxoglutarate metabolic process"/>
    <property type="evidence" value="ECO:0007669"/>
    <property type="project" value="TreeGrafter"/>
</dbReference>
<dbReference type="PRINTS" id="PR00368">
    <property type="entry name" value="FADPNR"/>
</dbReference>
<keyword evidence="7 11" id="KW-0676">Redox-active center</keyword>
<evidence type="ECO:0000256" key="7">
    <source>
        <dbReference type="ARBA" id="ARBA00023284"/>
    </source>
</evidence>
<dbReference type="PANTHER" id="PTHR22912">
    <property type="entry name" value="DISULFIDE OXIDOREDUCTASE"/>
    <property type="match status" value="1"/>
</dbReference>
<dbReference type="PROSITE" id="PS00076">
    <property type="entry name" value="PYRIDINE_REDOX_1"/>
    <property type="match status" value="1"/>
</dbReference>
<evidence type="ECO:0000256" key="10">
    <source>
        <dbReference type="PIRSR" id="PIRSR000350-4"/>
    </source>
</evidence>
<dbReference type="InterPro" id="IPR023753">
    <property type="entry name" value="FAD/NAD-binding_dom"/>
</dbReference>
<keyword evidence="3 9" id="KW-0274">FAD</keyword>
<proteinExistence type="inferred from homology"/>
<sequence>MSSDTRYDVLIIGGGPGGTPAAMALAQAGKHVMLVEAGRGLGGTCLFEGCIPSKIFRETAARRRELGRAAEFGLPGSDANTVSVDWSVVQTRKHHILNSRAQGALAKARELPELEVVFGRARLTGPRTAVIEAAGERREVGFDNVILATGSVASRLPIPGADLPGVLDSRGLIEIGFVPRSLTLIGGGPIGVEMAQIFAMLGARVTLLEAMPRILGPVDDVLANLLAERLQVDGIDVQTGVSVEAIEGEECRHVVRYTRDGKAYEVDAQVVAIVAGRHPNVDGLGLETTAVQHDRHGIKVGETLQTDEPGIYATGDLVGNPMFAHWATAQALAVARHLLGAPAAYPRPEYNSAVIFSYPELGMAGLTAEAARAAGLDVTVAEYDYRIDARAQISGDAFGRLRLVYRKDDRRVVGIHALVEGAADLMGEAELIVRHGLTLEQVAEAIHPHPTLTEAFGLTALGAR</sequence>
<keyword evidence="15" id="KW-1185">Reference proteome</keyword>
<feature type="binding site" evidence="9">
    <location>
        <begin position="149"/>
        <end position="151"/>
    </location>
    <ligand>
        <name>FAD</name>
        <dbReference type="ChEBI" id="CHEBI:57692"/>
    </ligand>
</feature>
<dbReference type="InterPro" id="IPR036188">
    <property type="entry name" value="FAD/NAD-bd_sf"/>
</dbReference>
<dbReference type="InterPro" id="IPR050151">
    <property type="entry name" value="Class-I_Pyr_Nuc-Dis_Oxidored"/>
</dbReference>
<dbReference type="SUPFAM" id="SSF51905">
    <property type="entry name" value="FAD/NAD(P)-binding domain"/>
    <property type="match status" value="1"/>
</dbReference>
<dbReference type="PANTHER" id="PTHR22912:SF151">
    <property type="entry name" value="DIHYDROLIPOYL DEHYDROGENASE, MITOCHONDRIAL"/>
    <property type="match status" value="1"/>
</dbReference>